<protein>
    <submittedName>
        <fullName evidence="1">Uncharacterized protein</fullName>
    </submittedName>
</protein>
<dbReference type="eggNOG" id="arCOG06417">
    <property type="taxonomic scope" value="Archaea"/>
</dbReference>
<reference evidence="1 2" key="1">
    <citation type="journal article" date="2005" name="Genome Res.">
        <title>Living with two extremes: conclusions from the genome sequence of Natronomonas pharaonis.</title>
        <authorList>
            <person name="Falb M."/>
            <person name="Pfeiffer F."/>
            <person name="Palm P."/>
            <person name="Rodewald K."/>
            <person name="Hickmann V."/>
            <person name="Tittor J."/>
            <person name="Oesterhelt D."/>
        </authorList>
    </citation>
    <scope>NUCLEOTIDE SEQUENCE [LARGE SCALE GENOMIC DNA]</scope>
    <source>
        <strain evidence="2">ATCC 35678 / DSM 2160 / CIP 103997 / JCM 8858 / NBRC 14720 / NCIMB 2260 / Gabara</strain>
    </source>
</reference>
<evidence type="ECO:0000313" key="2">
    <source>
        <dbReference type="Proteomes" id="UP000002698"/>
    </source>
</evidence>
<dbReference type="Proteomes" id="UP000002698">
    <property type="component" value="Chromosome"/>
</dbReference>
<dbReference type="PROSITE" id="PS51257">
    <property type="entry name" value="PROKAR_LIPOPROTEIN"/>
    <property type="match status" value="1"/>
</dbReference>
<sequence length="259" mass="28132">MELSRRDALRAGGGLLAAAALSGCVEERVTRRETRVTDNSAWSLSTATEDVALSATEFDNYTERMADRYGDSGVWGSDGDPGEEFETAYVQRYAIKRETPGSPTESEFDLVPDNVDPEAPMLIADSCVALYRTDDGRHRYWLWAATDSTDSRLVRDVNVTEIAAGVRFRDAPLDDAAVPSALGDEATASLGTPPSASFPVRGGALDVTNVRDDTSVYVVEWGGELDGIQSVNGVCEVSHPGAYEFEWTMSLGYNFYETV</sequence>
<dbReference type="OrthoDB" id="235231at2157"/>
<dbReference type="EMBL" id="CR936257">
    <property type="protein sequence ID" value="CAI50075.1"/>
    <property type="molecule type" value="Genomic_DNA"/>
</dbReference>
<dbReference type="KEGG" id="nph:NP_3968A"/>
<proteinExistence type="predicted"/>
<accession>A0A1U7EXY2</accession>
<dbReference type="HOGENOM" id="CLU_982132_0_0_2"/>
<dbReference type="InterPro" id="IPR006311">
    <property type="entry name" value="TAT_signal"/>
</dbReference>
<name>A0A1U7EXY2_NATPD</name>
<dbReference type="RefSeq" id="WP_011323691.1">
    <property type="nucleotide sequence ID" value="NC_007426.1"/>
</dbReference>
<keyword evidence="2" id="KW-1185">Reference proteome</keyword>
<organism evidence="1 2">
    <name type="scientific">Natronomonas pharaonis (strain ATCC 35678 / DSM 2160 / CIP 103997 / JCM 8858 / NBRC 14720 / NCIMB 2260 / Gabara)</name>
    <name type="common">Halobacterium pharaonis</name>
    <dbReference type="NCBI Taxonomy" id="348780"/>
    <lineage>
        <taxon>Archaea</taxon>
        <taxon>Methanobacteriati</taxon>
        <taxon>Methanobacteriota</taxon>
        <taxon>Stenosarchaea group</taxon>
        <taxon>Halobacteria</taxon>
        <taxon>Halobacteriales</taxon>
        <taxon>Natronomonadaceae</taxon>
        <taxon>Natronomonas</taxon>
    </lineage>
</organism>
<dbReference type="PROSITE" id="PS51318">
    <property type="entry name" value="TAT"/>
    <property type="match status" value="1"/>
</dbReference>
<dbReference type="GeneID" id="3701926"/>
<evidence type="ECO:0000313" key="1">
    <source>
        <dbReference type="EMBL" id="CAI50075.1"/>
    </source>
</evidence>
<gene>
    <name evidence="1" type="ordered locus">NP_3968A</name>
</gene>
<dbReference type="AlphaFoldDB" id="A0A1U7EXY2"/>
<dbReference type="EnsemblBacteria" id="CAI50075">
    <property type="protein sequence ID" value="CAI50075"/>
    <property type="gene ID" value="NP_3968A"/>
</dbReference>